<accession>A0A1B2DD69</accession>
<evidence type="ECO:0000256" key="1">
    <source>
        <dbReference type="SAM" id="MobiDB-lite"/>
    </source>
</evidence>
<dbReference type="RefSeq" id="WP_099517049.1">
    <property type="nucleotide sequence ID" value="NZ_CP016808.1"/>
</dbReference>
<name>A0A1B2DD69_9BACL</name>
<gene>
    <name evidence="3" type="ORF">BBD42_03655</name>
</gene>
<dbReference type="EMBL" id="CP016808">
    <property type="protein sequence ID" value="ANY65657.1"/>
    <property type="molecule type" value="Genomic_DNA"/>
</dbReference>
<evidence type="ECO:0000256" key="2">
    <source>
        <dbReference type="SAM" id="Phobius"/>
    </source>
</evidence>
<keyword evidence="2" id="KW-0812">Transmembrane</keyword>
<feature type="transmembrane region" description="Helical" evidence="2">
    <location>
        <begin position="53"/>
        <end position="71"/>
    </location>
</feature>
<proteinExistence type="predicted"/>
<organism evidence="3">
    <name type="scientific">Paenibacillus sp. BIHB 4019</name>
    <dbReference type="NCBI Taxonomy" id="1870819"/>
    <lineage>
        <taxon>Bacteria</taxon>
        <taxon>Bacillati</taxon>
        <taxon>Bacillota</taxon>
        <taxon>Bacilli</taxon>
        <taxon>Bacillales</taxon>
        <taxon>Paenibacillaceae</taxon>
        <taxon>Paenibacillus</taxon>
    </lineage>
</organism>
<keyword evidence="2" id="KW-1133">Transmembrane helix</keyword>
<reference evidence="3" key="1">
    <citation type="submission" date="2016-08" db="EMBL/GenBank/DDBJ databases">
        <title>Complete Genome Seqeunce of Paenibacillus sp. BIHB 4019 from tea rhizoplane.</title>
        <authorList>
            <person name="Thakur R."/>
            <person name="Swarnkar M.K."/>
            <person name="Gulati A."/>
        </authorList>
    </citation>
    <scope>NUCLEOTIDE SEQUENCE [LARGE SCALE GENOMIC DNA]</scope>
    <source>
        <strain evidence="3">BIHB4019</strain>
    </source>
</reference>
<feature type="region of interest" description="Disordered" evidence="1">
    <location>
        <begin position="102"/>
        <end position="144"/>
    </location>
</feature>
<keyword evidence="2" id="KW-0472">Membrane</keyword>
<dbReference type="AlphaFoldDB" id="A0A1B2DD69"/>
<evidence type="ECO:0000313" key="3">
    <source>
        <dbReference type="EMBL" id="ANY65657.1"/>
    </source>
</evidence>
<protein>
    <submittedName>
        <fullName evidence="3">Uncharacterized protein</fullName>
    </submittedName>
</protein>
<sequence length="189" mass="20908">MKSNNREDNNNDLLASAINEMYSSIDIPDGETAWRRMQTRLMQQQKRSHRKRVFKIGIAIAGFSLIIGTSATSPKESYASMQSLFAMVKDAKQGLVNLLFGENRPKNTEGAKTLPPPDTLGSESGHDNHSISSTLLGESGQAKETALETARNKLDYKIRAPEHVPHNFSLLLKRSLLLIAQNTTCLVRG</sequence>